<dbReference type="RefSeq" id="WP_096779385.1">
    <property type="nucleotide sequence ID" value="NZ_CP012621.1"/>
</dbReference>
<evidence type="ECO:0000256" key="2">
    <source>
        <dbReference type="ARBA" id="ARBA00034122"/>
    </source>
</evidence>
<organism evidence="4 5">
    <name type="scientific">Zobellella denitrificans</name>
    <dbReference type="NCBI Taxonomy" id="347534"/>
    <lineage>
        <taxon>Bacteria</taxon>
        <taxon>Pseudomonadati</taxon>
        <taxon>Pseudomonadota</taxon>
        <taxon>Gammaproteobacteria</taxon>
        <taxon>Aeromonadales</taxon>
        <taxon>Aeromonadaceae</taxon>
        <taxon>Zobellella</taxon>
    </lineage>
</organism>
<keyword evidence="5" id="KW-1185">Reference proteome</keyword>
<dbReference type="InterPro" id="IPR050345">
    <property type="entry name" value="Aliph_Amidase/BUP"/>
</dbReference>
<evidence type="ECO:0000256" key="1">
    <source>
        <dbReference type="ARBA" id="ARBA00022801"/>
    </source>
</evidence>
<dbReference type="EMBL" id="CP012621">
    <property type="protein sequence ID" value="ATG74303.1"/>
    <property type="molecule type" value="Genomic_DNA"/>
</dbReference>
<dbReference type="InterPro" id="IPR017755">
    <property type="entry name" value="N-carbamoylputrescine_amidase"/>
</dbReference>
<name>A0A291HQ83_9GAMM</name>
<dbReference type="KEGG" id="zdf:AN401_10875"/>
<dbReference type="AlphaFoldDB" id="A0A291HQ83"/>
<sequence length="296" mass="33044">MAMVTVAATQMACSWNKEENIARAEQLVRQAAAQGAQIILIQELFETPYFCIDQSPEHFALAQEVDNSPLIRHFQALAQELEVVLPLSFFERAGNAHYNSLVVIDADGSLLDLYRKTHIPNGPAYQEKQFFTPGDTGFKVWQTRYAKIGVGICWDQWFPETARSLALMGAELIFFPTAIGSEPAYPEIDSQPHWTRTQQGHAAANLVPVIASNRIGTEQSKYIDGLEMTFYGSSFIADQFGELVQQADKTSECVLVHSFDLDAIAKTRISWGLFRDRRPAMYQALMTSDGKTPGGR</sequence>
<reference evidence="5" key="1">
    <citation type="submission" date="2015-09" db="EMBL/GenBank/DDBJ databases">
        <authorList>
            <person name="Shao Z."/>
            <person name="Wang L."/>
        </authorList>
    </citation>
    <scope>NUCLEOTIDE SEQUENCE [LARGE SCALE GENOMIC DNA]</scope>
    <source>
        <strain evidence="5">F13-1</strain>
    </source>
</reference>
<dbReference type="Proteomes" id="UP000217763">
    <property type="component" value="Chromosome"/>
</dbReference>
<evidence type="ECO:0000313" key="4">
    <source>
        <dbReference type="EMBL" id="ATG74303.1"/>
    </source>
</evidence>
<dbReference type="GO" id="GO:0033388">
    <property type="term" value="P:putrescine biosynthetic process from arginine"/>
    <property type="evidence" value="ECO:0007669"/>
    <property type="project" value="TreeGrafter"/>
</dbReference>
<dbReference type="Gene3D" id="3.60.110.10">
    <property type="entry name" value="Carbon-nitrogen hydrolase"/>
    <property type="match status" value="1"/>
</dbReference>
<keyword evidence="1 4" id="KW-0378">Hydrolase</keyword>
<dbReference type="CDD" id="cd07573">
    <property type="entry name" value="CPA"/>
    <property type="match status" value="1"/>
</dbReference>
<feature type="domain" description="CN hydrolase" evidence="3">
    <location>
        <begin position="4"/>
        <end position="261"/>
    </location>
</feature>
<dbReference type="Pfam" id="PF00795">
    <property type="entry name" value="CN_hydrolase"/>
    <property type="match status" value="1"/>
</dbReference>
<dbReference type="SUPFAM" id="SSF56317">
    <property type="entry name" value="Carbon-nitrogen hydrolase"/>
    <property type="match status" value="1"/>
</dbReference>
<dbReference type="PROSITE" id="PS50263">
    <property type="entry name" value="CN_HYDROLASE"/>
    <property type="match status" value="1"/>
</dbReference>
<gene>
    <name evidence="4" type="ORF">AN401_10875</name>
</gene>
<dbReference type="GO" id="GO:0050126">
    <property type="term" value="F:N-carbamoylputrescine amidase activity"/>
    <property type="evidence" value="ECO:0007669"/>
    <property type="project" value="InterPro"/>
</dbReference>
<dbReference type="NCBIfam" id="TIGR03381">
    <property type="entry name" value="agmatine_aguB"/>
    <property type="match status" value="1"/>
</dbReference>
<comment type="similarity">
    <text evidence="2">Belongs to the carbon-nitrogen hydrolase superfamily.</text>
</comment>
<dbReference type="PANTHER" id="PTHR43674">
    <property type="entry name" value="NITRILASE C965.09-RELATED"/>
    <property type="match status" value="1"/>
</dbReference>
<accession>A0A291HQ83</accession>
<evidence type="ECO:0000259" key="3">
    <source>
        <dbReference type="PROSITE" id="PS50263"/>
    </source>
</evidence>
<protein>
    <submittedName>
        <fullName evidence="4">Carbon-nitrogen hydrolase</fullName>
    </submittedName>
</protein>
<dbReference type="InterPro" id="IPR036526">
    <property type="entry name" value="C-N_Hydrolase_sf"/>
</dbReference>
<dbReference type="PANTHER" id="PTHR43674:SF2">
    <property type="entry name" value="BETA-UREIDOPROPIONASE"/>
    <property type="match status" value="1"/>
</dbReference>
<evidence type="ECO:0000313" key="5">
    <source>
        <dbReference type="Proteomes" id="UP000217763"/>
    </source>
</evidence>
<proteinExistence type="inferred from homology"/>
<dbReference type="InterPro" id="IPR003010">
    <property type="entry name" value="C-N_Hydrolase"/>
</dbReference>